<evidence type="ECO:0000313" key="4">
    <source>
        <dbReference type="EMBL" id="MFC3669947.1"/>
    </source>
</evidence>
<dbReference type="PANTHER" id="PTHR22901">
    <property type="entry name" value="SIALATE O-ACETYLESTERASE"/>
    <property type="match status" value="1"/>
</dbReference>
<dbReference type="Gene3D" id="3.40.50.1110">
    <property type="entry name" value="SGNH hydrolase"/>
    <property type="match status" value="1"/>
</dbReference>
<keyword evidence="5" id="KW-1185">Reference proteome</keyword>
<keyword evidence="2" id="KW-0732">Signal</keyword>
<evidence type="ECO:0000259" key="3">
    <source>
        <dbReference type="Pfam" id="PF03629"/>
    </source>
</evidence>
<dbReference type="InterPro" id="IPR036514">
    <property type="entry name" value="SGNH_hydro_sf"/>
</dbReference>
<gene>
    <name evidence="4" type="ORF">ACFOOT_00780</name>
</gene>
<dbReference type="SUPFAM" id="SSF49785">
    <property type="entry name" value="Galactose-binding domain-like"/>
    <property type="match status" value="1"/>
</dbReference>
<dbReference type="InterPro" id="IPR008979">
    <property type="entry name" value="Galactose-bd-like_sf"/>
</dbReference>
<sequence length="628" mass="64970">MVLVPISARAALASAVALGAVPLAAQAAPFALAPVLTDNAVLQRGVAVPLRGTGEPGSVVHARLDDGATLDATVAADGTWQIALPPQAAGPGHALHFATSTGQQAQLGNLAFGDVFLCSGQSNMEFTLRHATNADATIAGSANPDIRLFNVPRQSSLTPQGQFGAPVAWAPAGPASTPDFSAVCYFMGADIQATRHVPVGLIAASWGGSIIEDWMSPAALRQAGGNEEGLQLLALRARDPGAAEQAWTGKVAAYFARTAGKGPGRPADVSKLWEQWGDPAYAQFDGTATYTATVQLSAAQAKAARALRLGVADDIDQTLVNGRTVGASVGWNTQRHYALPAGSLHAGVNTITVHVLDTGGGGGLHGDKPPALELAQGEVSLPQWRVVQGARLGTAGKIPMPPWIAASGLTTLYNGMIAPLGDIPLAGVAWYQGESNAGDAVGYRGLLRALIADWRARFATRPFGIVQIAGYGAMAPGPVDAFWPKIREAQRDVAAADPQTGLAVTIDAGDPDDIHPTRKKPVGHRLALALAGKPVAALPVAQRSEGQVRLRFNRPLQVIGDAVPIGFELCDAGQHCRYASARLDGADTVVLPVQAGDATVRYLWADSPVPNLFDADASPLSPFAMPLP</sequence>
<protein>
    <submittedName>
        <fullName evidence="4">Sialate O-acetylesterase</fullName>
    </submittedName>
</protein>
<evidence type="ECO:0000256" key="1">
    <source>
        <dbReference type="ARBA" id="ARBA00022801"/>
    </source>
</evidence>
<dbReference type="Proteomes" id="UP001595683">
    <property type="component" value="Unassembled WGS sequence"/>
</dbReference>
<name>A0ABV7UYH7_9SPHN</name>
<comment type="caution">
    <text evidence="4">The sequence shown here is derived from an EMBL/GenBank/DDBJ whole genome shotgun (WGS) entry which is preliminary data.</text>
</comment>
<dbReference type="InterPro" id="IPR005181">
    <property type="entry name" value="SASA"/>
</dbReference>
<keyword evidence="1" id="KW-0378">Hydrolase</keyword>
<dbReference type="PANTHER" id="PTHR22901:SF0">
    <property type="entry name" value="SIALATE O-ACETYLESTERASE"/>
    <property type="match status" value="1"/>
</dbReference>
<dbReference type="SUPFAM" id="SSF52266">
    <property type="entry name" value="SGNH hydrolase"/>
    <property type="match status" value="1"/>
</dbReference>
<reference evidence="5" key="1">
    <citation type="journal article" date="2019" name="Int. J. Syst. Evol. Microbiol.">
        <title>The Global Catalogue of Microorganisms (GCM) 10K type strain sequencing project: providing services to taxonomists for standard genome sequencing and annotation.</title>
        <authorList>
            <consortium name="The Broad Institute Genomics Platform"/>
            <consortium name="The Broad Institute Genome Sequencing Center for Infectious Disease"/>
            <person name="Wu L."/>
            <person name="Ma J."/>
        </authorList>
    </citation>
    <scope>NUCLEOTIDE SEQUENCE [LARGE SCALE GENOMIC DNA]</scope>
    <source>
        <strain evidence="5">KCTC 42224</strain>
    </source>
</reference>
<dbReference type="InterPro" id="IPR013783">
    <property type="entry name" value="Ig-like_fold"/>
</dbReference>
<evidence type="ECO:0000256" key="2">
    <source>
        <dbReference type="SAM" id="SignalP"/>
    </source>
</evidence>
<dbReference type="EMBL" id="JBHRYE010000002">
    <property type="protein sequence ID" value="MFC3669947.1"/>
    <property type="molecule type" value="Genomic_DNA"/>
</dbReference>
<feature type="domain" description="Sialate O-acetylesterase" evidence="3">
    <location>
        <begin position="410"/>
        <end position="528"/>
    </location>
</feature>
<feature type="chain" id="PRO_5045258827" evidence="2">
    <location>
        <begin position="28"/>
        <end position="628"/>
    </location>
</feature>
<evidence type="ECO:0000313" key="5">
    <source>
        <dbReference type="Proteomes" id="UP001595683"/>
    </source>
</evidence>
<feature type="signal peptide" evidence="2">
    <location>
        <begin position="1"/>
        <end position="27"/>
    </location>
</feature>
<dbReference type="RefSeq" id="WP_191324451.1">
    <property type="nucleotide sequence ID" value="NZ_BMZP01000009.1"/>
</dbReference>
<dbReference type="Gene3D" id="2.60.40.10">
    <property type="entry name" value="Immunoglobulins"/>
    <property type="match status" value="1"/>
</dbReference>
<dbReference type="InterPro" id="IPR039329">
    <property type="entry name" value="SIAE"/>
</dbReference>
<proteinExistence type="predicted"/>
<dbReference type="Gene3D" id="2.60.120.260">
    <property type="entry name" value="Galactose-binding domain-like"/>
    <property type="match status" value="1"/>
</dbReference>
<accession>A0ABV7UYH7</accession>
<organism evidence="4 5">
    <name type="scientific">Novosphingobium pokkalii</name>
    <dbReference type="NCBI Taxonomy" id="1770194"/>
    <lineage>
        <taxon>Bacteria</taxon>
        <taxon>Pseudomonadati</taxon>
        <taxon>Pseudomonadota</taxon>
        <taxon>Alphaproteobacteria</taxon>
        <taxon>Sphingomonadales</taxon>
        <taxon>Sphingomonadaceae</taxon>
        <taxon>Novosphingobium</taxon>
    </lineage>
</organism>
<dbReference type="Pfam" id="PF03629">
    <property type="entry name" value="SASA"/>
    <property type="match status" value="1"/>
</dbReference>